<keyword evidence="1" id="KW-0812">Transmembrane</keyword>
<keyword evidence="1" id="KW-1133">Transmembrane helix</keyword>
<sequence length="59" mass="6603">MTKGTIWTILGVIVAVVIAWWLVSILFSVLWFIAKLAIVVVVAIAVFAFMRTFFRGSDD</sequence>
<evidence type="ECO:0008006" key="4">
    <source>
        <dbReference type="Google" id="ProtNLM"/>
    </source>
</evidence>
<dbReference type="RefSeq" id="WP_087129923.1">
    <property type="nucleotide sequence ID" value="NZ_FUKO01000010.1"/>
</dbReference>
<accession>A0A1R4IKJ4</accession>
<dbReference type="AlphaFoldDB" id="A0A1R4IKJ4"/>
<dbReference type="Proteomes" id="UP000196320">
    <property type="component" value="Unassembled WGS sequence"/>
</dbReference>
<feature type="transmembrane region" description="Helical" evidence="1">
    <location>
        <begin position="5"/>
        <end position="23"/>
    </location>
</feature>
<feature type="transmembrane region" description="Helical" evidence="1">
    <location>
        <begin position="29"/>
        <end position="50"/>
    </location>
</feature>
<keyword evidence="3" id="KW-1185">Reference proteome</keyword>
<evidence type="ECO:0000313" key="2">
    <source>
        <dbReference type="EMBL" id="SJN20390.1"/>
    </source>
</evidence>
<evidence type="ECO:0000256" key="1">
    <source>
        <dbReference type="SAM" id="Phobius"/>
    </source>
</evidence>
<organism evidence="2 3">
    <name type="scientific">Microbacterium esteraromaticum</name>
    <dbReference type="NCBI Taxonomy" id="57043"/>
    <lineage>
        <taxon>Bacteria</taxon>
        <taxon>Bacillati</taxon>
        <taxon>Actinomycetota</taxon>
        <taxon>Actinomycetes</taxon>
        <taxon>Micrococcales</taxon>
        <taxon>Microbacteriaceae</taxon>
        <taxon>Microbacterium</taxon>
    </lineage>
</organism>
<proteinExistence type="predicted"/>
<gene>
    <name evidence="2" type="ORF">FM104_02675</name>
</gene>
<reference evidence="2 3" key="1">
    <citation type="submission" date="2017-02" db="EMBL/GenBank/DDBJ databases">
        <authorList>
            <person name="Peterson S.W."/>
        </authorList>
    </citation>
    <scope>NUCLEOTIDE SEQUENCE [LARGE SCALE GENOMIC DNA]</scope>
    <source>
        <strain evidence="2 3">B Mb 05.01</strain>
    </source>
</reference>
<protein>
    <recommendedName>
        <fullName evidence="4">Flagellar biosynthesis protein FlhA</fullName>
    </recommendedName>
</protein>
<dbReference type="EMBL" id="FUKO01000010">
    <property type="protein sequence ID" value="SJN20390.1"/>
    <property type="molecule type" value="Genomic_DNA"/>
</dbReference>
<name>A0A1R4IKJ4_9MICO</name>
<keyword evidence="1" id="KW-0472">Membrane</keyword>
<evidence type="ECO:0000313" key="3">
    <source>
        <dbReference type="Proteomes" id="UP000196320"/>
    </source>
</evidence>